<organism evidence="8 9">
    <name type="scientific">Aphanomyces euteiches</name>
    <dbReference type="NCBI Taxonomy" id="100861"/>
    <lineage>
        <taxon>Eukaryota</taxon>
        <taxon>Sar</taxon>
        <taxon>Stramenopiles</taxon>
        <taxon>Oomycota</taxon>
        <taxon>Saprolegniomycetes</taxon>
        <taxon>Saprolegniales</taxon>
        <taxon>Verrucalvaceae</taxon>
        <taxon>Aphanomyces</taxon>
    </lineage>
</organism>
<dbReference type="Proteomes" id="UP000481153">
    <property type="component" value="Unassembled WGS sequence"/>
</dbReference>
<feature type="transmembrane region" description="Helical" evidence="7">
    <location>
        <begin position="432"/>
        <end position="457"/>
    </location>
</feature>
<keyword evidence="3 7" id="KW-0812">Transmembrane</keyword>
<feature type="transmembrane region" description="Helical" evidence="7">
    <location>
        <begin position="53"/>
        <end position="73"/>
    </location>
</feature>
<name>A0A6G0XMR4_9STRA</name>
<dbReference type="GO" id="GO:0016020">
    <property type="term" value="C:membrane"/>
    <property type="evidence" value="ECO:0007669"/>
    <property type="project" value="UniProtKB-SubCell"/>
</dbReference>
<keyword evidence="6" id="KW-0012">Acyltransferase</keyword>
<dbReference type="Pfam" id="PF03062">
    <property type="entry name" value="MBOAT"/>
    <property type="match status" value="1"/>
</dbReference>
<feature type="transmembrane region" description="Helical" evidence="7">
    <location>
        <begin position="254"/>
        <end position="271"/>
    </location>
</feature>
<dbReference type="VEuPathDB" id="FungiDB:AeMF1_017664"/>
<dbReference type="GO" id="GO:0030258">
    <property type="term" value="P:lipid modification"/>
    <property type="evidence" value="ECO:0007669"/>
    <property type="project" value="TreeGrafter"/>
</dbReference>
<keyword evidence="2" id="KW-0808">Transferase</keyword>
<dbReference type="EMBL" id="VJMJ01000036">
    <property type="protein sequence ID" value="KAF0741675.1"/>
    <property type="molecule type" value="Genomic_DNA"/>
</dbReference>
<feature type="transmembrane region" description="Helical" evidence="7">
    <location>
        <begin position="154"/>
        <end position="171"/>
    </location>
</feature>
<comment type="caution">
    <text evidence="8">The sequence shown here is derived from an EMBL/GenBank/DDBJ whole genome shotgun (WGS) entry which is preliminary data.</text>
</comment>
<keyword evidence="5 7" id="KW-0472">Membrane</keyword>
<keyword evidence="9" id="KW-1185">Reference proteome</keyword>
<dbReference type="AlphaFoldDB" id="A0A6G0XMR4"/>
<evidence type="ECO:0000256" key="2">
    <source>
        <dbReference type="ARBA" id="ARBA00022679"/>
    </source>
</evidence>
<gene>
    <name evidence="8" type="ORF">Ae201684_003346</name>
</gene>
<keyword evidence="4 7" id="KW-1133">Transmembrane helix</keyword>
<evidence type="ECO:0000313" key="8">
    <source>
        <dbReference type="EMBL" id="KAF0741675.1"/>
    </source>
</evidence>
<sequence>MDAFLPLAKAIHVAVAPYAAQFSYVFDLLTPLKFRALHAVVDSMASPGVPADVLRYMMCLFGAYPIALFFPLIPSPILKHVFTTGVGIFFAQFVFGSSWVHTLVMAIMTYGIVLAAPRRHIGTIAFFWNMGYLSLSHIYRMYVDYMGVTLEISGAQMVLCMKLTSFAFNYYDGVVDSERIKNPPADNKALAKVFATRRALAINQLPSVIEYLGYVYCFPTLLAGPSFEFREYVDVTNGTKIVGPGRVKAGLSKLAVGLFYCGIMSTGAPYFPFTNFYSEDVAVLPWYQQIATLYVTFFLFKCRFYGCWTVAEGATVLSGFGYEGQADDGSPRWNGVQYMNVWEFELASCHRDSTRKWNRITQGWLEKYIYTRTNNSLTATYFVSAFWHGFYPGYYLFFMLMPLPTLVNRAAHKRLRPWFLEADGSEGTKKRIYDIVGSVANALGIHYIAFPFITLGWDNSIQGYINLKFSGHIILVVLWVIFSFIPVRKDIKTKHE</sequence>
<dbReference type="InterPro" id="IPR004299">
    <property type="entry name" value="MBOAT_fam"/>
</dbReference>
<feature type="transmembrane region" description="Helical" evidence="7">
    <location>
        <begin position="283"/>
        <end position="300"/>
    </location>
</feature>
<dbReference type="PANTHER" id="PTHR13906">
    <property type="entry name" value="PORCUPINE"/>
    <property type="match status" value="1"/>
</dbReference>
<protein>
    <recommendedName>
        <fullName evidence="10">Lysophospholipid acyltransferase</fullName>
    </recommendedName>
</protein>
<evidence type="ECO:0000256" key="3">
    <source>
        <dbReference type="ARBA" id="ARBA00022692"/>
    </source>
</evidence>
<evidence type="ECO:0000313" key="9">
    <source>
        <dbReference type="Proteomes" id="UP000481153"/>
    </source>
</evidence>
<comment type="subcellular location">
    <subcellularLocation>
        <location evidence="1">Membrane</location>
        <topology evidence="1">Multi-pass membrane protein</topology>
    </subcellularLocation>
</comment>
<dbReference type="PANTHER" id="PTHR13906:SF4">
    <property type="entry name" value="LYSOPHOSPHOLIPID ACYLTRANSFERASE 6"/>
    <property type="match status" value="1"/>
</dbReference>
<dbReference type="InterPro" id="IPR049941">
    <property type="entry name" value="LPLAT_7/PORCN-like"/>
</dbReference>
<feature type="transmembrane region" description="Helical" evidence="7">
    <location>
        <begin position="123"/>
        <end position="142"/>
    </location>
</feature>
<evidence type="ECO:0000256" key="1">
    <source>
        <dbReference type="ARBA" id="ARBA00004141"/>
    </source>
</evidence>
<evidence type="ECO:0000256" key="4">
    <source>
        <dbReference type="ARBA" id="ARBA00022989"/>
    </source>
</evidence>
<evidence type="ECO:0008006" key="10">
    <source>
        <dbReference type="Google" id="ProtNLM"/>
    </source>
</evidence>
<dbReference type="GO" id="GO:0016746">
    <property type="term" value="F:acyltransferase activity"/>
    <property type="evidence" value="ECO:0007669"/>
    <property type="project" value="UniProtKB-KW"/>
</dbReference>
<feature type="transmembrane region" description="Helical" evidence="7">
    <location>
        <begin position="469"/>
        <end position="487"/>
    </location>
</feature>
<proteinExistence type="predicted"/>
<accession>A0A6G0XMR4</accession>
<evidence type="ECO:0000256" key="7">
    <source>
        <dbReference type="SAM" id="Phobius"/>
    </source>
</evidence>
<evidence type="ECO:0000256" key="5">
    <source>
        <dbReference type="ARBA" id="ARBA00023136"/>
    </source>
</evidence>
<feature type="transmembrane region" description="Helical" evidence="7">
    <location>
        <begin position="93"/>
        <end position="116"/>
    </location>
</feature>
<evidence type="ECO:0000256" key="6">
    <source>
        <dbReference type="ARBA" id="ARBA00023315"/>
    </source>
</evidence>
<reference evidence="8 9" key="1">
    <citation type="submission" date="2019-07" db="EMBL/GenBank/DDBJ databases">
        <title>Genomics analysis of Aphanomyces spp. identifies a new class of oomycete effector associated with host adaptation.</title>
        <authorList>
            <person name="Gaulin E."/>
        </authorList>
    </citation>
    <scope>NUCLEOTIDE SEQUENCE [LARGE SCALE GENOMIC DNA]</scope>
    <source>
        <strain evidence="8 9">ATCC 201684</strain>
    </source>
</reference>